<proteinExistence type="predicted"/>
<name>C5LZI2_PERM5</name>
<dbReference type="Proteomes" id="UP000007800">
    <property type="component" value="Unassembled WGS sequence"/>
</dbReference>
<reference evidence="1 2" key="1">
    <citation type="submission" date="2008-07" db="EMBL/GenBank/DDBJ databases">
        <authorList>
            <person name="El-Sayed N."/>
            <person name="Caler E."/>
            <person name="Inman J."/>
            <person name="Amedeo P."/>
            <person name="Hass B."/>
            <person name="Wortman J."/>
        </authorList>
    </citation>
    <scope>NUCLEOTIDE SEQUENCE [LARGE SCALE GENOMIC DNA]</scope>
    <source>
        <strain evidence="2">ATCC 50983 / TXsc</strain>
    </source>
</reference>
<dbReference type="RefSeq" id="XP_002765143.1">
    <property type="nucleotide sequence ID" value="XM_002765097.1"/>
</dbReference>
<evidence type="ECO:0000313" key="1">
    <source>
        <dbReference type="EMBL" id="EEQ97860.1"/>
    </source>
</evidence>
<sequence>MQEPEESQKVFDDMFEWINSRTEEVNQREE</sequence>
<gene>
    <name evidence="1" type="ORF">Pmar_PMAR015709</name>
</gene>
<evidence type="ECO:0000313" key="2">
    <source>
        <dbReference type="Proteomes" id="UP000007800"/>
    </source>
</evidence>
<keyword evidence="2" id="KW-1185">Reference proteome</keyword>
<accession>C5LZI2</accession>
<dbReference type="GeneID" id="9037594"/>
<dbReference type="EMBL" id="GG686885">
    <property type="protein sequence ID" value="EEQ97860.1"/>
    <property type="molecule type" value="Genomic_DNA"/>
</dbReference>
<dbReference type="AlphaFoldDB" id="C5LZI2"/>
<dbReference type="InParanoid" id="C5LZI2"/>
<protein>
    <submittedName>
        <fullName evidence="1">Uncharacterized protein</fullName>
    </submittedName>
</protein>
<organism evidence="2">
    <name type="scientific">Perkinsus marinus (strain ATCC 50983 / TXsc)</name>
    <dbReference type="NCBI Taxonomy" id="423536"/>
    <lineage>
        <taxon>Eukaryota</taxon>
        <taxon>Sar</taxon>
        <taxon>Alveolata</taxon>
        <taxon>Perkinsozoa</taxon>
        <taxon>Perkinsea</taxon>
        <taxon>Perkinsida</taxon>
        <taxon>Perkinsidae</taxon>
        <taxon>Perkinsus</taxon>
    </lineage>
</organism>